<keyword evidence="3" id="KW-1185">Reference proteome</keyword>
<reference evidence="2" key="1">
    <citation type="submission" date="2023-10" db="EMBL/GenBank/DDBJ databases">
        <title>Genome assemblies of two species of porcelain crab, Petrolisthes cinctipes and Petrolisthes manimaculis (Anomura: Porcellanidae).</title>
        <authorList>
            <person name="Angst P."/>
        </authorList>
    </citation>
    <scope>NUCLEOTIDE SEQUENCE</scope>
    <source>
        <strain evidence="2">PB745_01</strain>
        <tissue evidence="2">Gill</tissue>
    </source>
</reference>
<organism evidence="2 3">
    <name type="scientific">Petrolisthes cinctipes</name>
    <name type="common">Flat porcelain crab</name>
    <dbReference type="NCBI Taxonomy" id="88211"/>
    <lineage>
        <taxon>Eukaryota</taxon>
        <taxon>Metazoa</taxon>
        <taxon>Ecdysozoa</taxon>
        <taxon>Arthropoda</taxon>
        <taxon>Crustacea</taxon>
        <taxon>Multicrustacea</taxon>
        <taxon>Malacostraca</taxon>
        <taxon>Eumalacostraca</taxon>
        <taxon>Eucarida</taxon>
        <taxon>Decapoda</taxon>
        <taxon>Pleocyemata</taxon>
        <taxon>Anomura</taxon>
        <taxon>Galatheoidea</taxon>
        <taxon>Porcellanidae</taxon>
        <taxon>Petrolisthes</taxon>
    </lineage>
</organism>
<protein>
    <submittedName>
        <fullName evidence="2">Uncharacterized protein</fullName>
    </submittedName>
</protein>
<evidence type="ECO:0000313" key="3">
    <source>
        <dbReference type="Proteomes" id="UP001286313"/>
    </source>
</evidence>
<proteinExistence type="predicted"/>
<evidence type="ECO:0000256" key="1">
    <source>
        <dbReference type="SAM" id="MobiDB-lite"/>
    </source>
</evidence>
<feature type="non-terminal residue" evidence="2">
    <location>
        <position position="314"/>
    </location>
</feature>
<evidence type="ECO:0000313" key="2">
    <source>
        <dbReference type="EMBL" id="KAK3851645.1"/>
    </source>
</evidence>
<gene>
    <name evidence="2" type="ORF">Pcinc_041723</name>
</gene>
<feature type="region of interest" description="Disordered" evidence="1">
    <location>
        <begin position="248"/>
        <end position="269"/>
    </location>
</feature>
<dbReference type="EMBL" id="JAWQEG010007803">
    <property type="protein sequence ID" value="KAK3851645.1"/>
    <property type="molecule type" value="Genomic_DNA"/>
</dbReference>
<sequence length="314" mass="34751">TEEEKEDKPKNPIRRLSRMLSNAGPALVRRVSKLRRKSLARVREVCVDGVGAAGGATPPQCQVTRRGVQCLLCRSHHLPPTHHQQPRDQTHTHPVLLCHTKSSRCQFTRYQQERWSVGEHKSAGADAGGGALPAHHSSLTLIAWRGGRVCVRAYCTCGDVAGRVFRAYRRARVYEAGRAGLTPPGSLATVAARTFTPLDPEAPGDEGARAPVATISGTCEGLQSSPVVARSPRGAVPTLLEKVHRYVWPRDPAPPPSTPPPPPPQPHSHCREITITQWLIRRFRRLSFFHKKRGFLATLHCLQQFLTNQHKRTI</sequence>
<dbReference type="Proteomes" id="UP001286313">
    <property type="component" value="Unassembled WGS sequence"/>
</dbReference>
<comment type="caution">
    <text evidence="2">The sequence shown here is derived from an EMBL/GenBank/DDBJ whole genome shotgun (WGS) entry which is preliminary data.</text>
</comment>
<name>A0AAE1BJB0_PETCI</name>
<dbReference type="AlphaFoldDB" id="A0AAE1BJB0"/>
<feature type="compositionally biased region" description="Pro residues" evidence="1">
    <location>
        <begin position="251"/>
        <end position="266"/>
    </location>
</feature>
<accession>A0AAE1BJB0</accession>